<comment type="caution">
    <text evidence="2">The sequence shown here is derived from an EMBL/GenBank/DDBJ whole genome shotgun (WGS) entry which is preliminary data.</text>
</comment>
<keyword evidence="1" id="KW-0812">Transmembrane</keyword>
<dbReference type="EMBL" id="JADFTZ010000004">
    <property type="protein sequence ID" value="MBE9576977.1"/>
    <property type="molecule type" value="Genomic_DNA"/>
</dbReference>
<name>A0ABR9WTK5_9FLAO</name>
<evidence type="ECO:0000256" key="1">
    <source>
        <dbReference type="SAM" id="Phobius"/>
    </source>
</evidence>
<feature type="transmembrane region" description="Helical" evidence="1">
    <location>
        <begin position="47"/>
        <end position="67"/>
    </location>
</feature>
<evidence type="ECO:0000313" key="2">
    <source>
        <dbReference type="EMBL" id="MBE9576977.1"/>
    </source>
</evidence>
<protein>
    <submittedName>
        <fullName evidence="2">Uncharacterized protein</fullName>
    </submittedName>
</protein>
<keyword evidence="1" id="KW-1133">Transmembrane helix</keyword>
<keyword evidence="3" id="KW-1185">Reference proteome</keyword>
<organism evidence="2 3">
    <name type="scientific">Flavobacterium proteolyticum</name>
    <dbReference type="NCBI Taxonomy" id="2911683"/>
    <lineage>
        <taxon>Bacteria</taxon>
        <taxon>Pseudomonadati</taxon>
        <taxon>Bacteroidota</taxon>
        <taxon>Flavobacteriia</taxon>
        <taxon>Flavobacteriales</taxon>
        <taxon>Flavobacteriaceae</taxon>
        <taxon>Flavobacterium</taxon>
    </lineage>
</organism>
<dbReference type="RefSeq" id="WP_194096258.1">
    <property type="nucleotide sequence ID" value="NZ_JADFTZ010000004.1"/>
</dbReference>
<dbReference type="Proteomes" id="UP000656274">
    <property type="component" value="Unassembled WGS sequence"/>
</dbReference>
<proteinExistence type="predicted"/>
<reference evidence="2 3" key="1">
    <citation type="submission" date="2020-10" db="EMBL/GenBank/DDBJ databases">
        <title>The genome sequence of Flavobacterium aquaticum 1Y8A.</title>
        <authorList>
            <person name="Liu Y."/>
        </authorList>
    </citation>
    <scope>NUCLEOTIDE SEQUENCE [LARGE SCALE GENOMIC DNA]</scope>
    <source>
        <strain evidence="2 3">1Y8A</strain>
    </source>
</reference>
<gene>
    <name evidence="2" type="ORF">IM755_09685</name>
</gene>
<evidence type="ECO:0000313" key="3">
    <source>
        <dbReference type="Proteomes" id="UP000656274"/>
    </source>
</evidence>
<accession>A0ABR9WTK5</accession>
<sequence length="122" mass="14504">MADLLKLKRELEVISKILSQSLDNINFEIENSHTELYFYSKYVKVQFVYLLSILYTTLLLAILYILMSWHYSQVNQLNATSVKFQKISYDKGYNDCTNKYKQFFLDNPAAMHDLEIWVNNLE</sequence>
<keyword evidence="1" id="KW-0472">Membrane</keyword>